<dbReference type="VEuPathDB" id="TriTrypDB:BSAL_89370"/>
<protein>
    <submittedName>
        <fullName evidence="3">Thioredoxin, putative</fullName>
    </submittedName>
</protein>
<evidence type="ECO:0000259" key="2">
    <source>
        <dbReference type="PROSITE" id="PS51352"/>
    </source>
</evidence>
<dbReference type="SUPFAM" id="SSF52833">
    <property type="entry name" value="Thioredoxin-like"/>
    <property type="match status" value="1"/>
</dbReference>
<reference evidence="4" key="1">
    <citation type="submission" date="2015-09" db="EMBL/GenBank/DDBJ databases">
        <authorList>
            <consortium name="Pathogen Informatics"/>
        </authorList>
    </citation>
    <scope>NUCLEOTIDE SEQUENCE [LARGE SCALE GENOMIC DNA]</scope>
    <source>
        <strain evidence="4">Lake Konstanz</strain>
    </source>
</reference>
<feature type="region of interest" description="Disordered" evidence="1">
    <location>
        <begin position="262"/>
        <end position="302"/>
    </location>
</feature>
<dbReference type="GO" id="GO:0005788">
    <property type="term" value="C:endoplasmic reticulum lumen"/>
    <property type="evidence" value="ECO:0007669"/>
    <property type="project" value="TreeGrafter"/>
</dbReference>
<evidence type="ECO:0000313" key="4">
    <source>
        <dbReference type="Proteomes" id="UP000051952"/>
    </source>
</evidence>
<dbReference type="GO" id="GO:0034976">
    <property type="term" value="P:response to endoplasmic reticulum stress"/>
    <property type="evidence" value="ECO:0007669"/>
    <property type="project" value="TreeGrafter"/>
</dbReference>
<dbReference type="InterPro" id="IPR013766">
    <property type="entry name" value="Thioredoxin_domain"/>
</dbReference>
<dbReference type="GO" id="GO:0015035">
    <property type="term" value="F:protein-disulfide reductase activity"/>
    <property type="evidence" value="ECO:0007669"/>
    <property type="project" value="TreeGrafter"/>
</dbReference>
<dbReference type="InterPro" id="IPR017937">
    <property type="entry name" value="Thioredoxin_CS"/>
</dbReference>
<sequence>MKIPLRLQFVTIFVTIFVVFATLLPSAVTAFPFSASSGVTELTPKNLNGFLNTHKPVFIVFYAPWCGHCKSIHPEWEKFAKSVKDVVRVGAINADQHRELGSQFGVQGFPTIKYWKMGNKKGMKPSDYQQGRTSGALQSAALAEINNKGVTNVADEAAVIAALKKSSSGKSVILFSSKNKSPPLFSVMAQSPHFQSKLAFLLATSSAKALATSLGVTKFPTVVVVTADESAKGFSVEQYTGSIEYTSIAKYLQAAIGGAAAEGGEEPAADGAKKEEAKKTATPEEAAAAAPKAEPSKPKAAHPVRPVPLVPAMFAPYCAQGSQKIRGQPPLCVVSFAKETSLDDLFNKYGNEAFLFFDGTATSEHTRKEFVQQLGLSSLNEGDAVLVRAFKAEGCKHAVVAGATNEALDLALQKAVNGELTMKKSDVFVALTAPTDEA</sequence>
<organism evidence="3 4">
    <name type="scientific">Bodo saltans</name>
    <name type="common">Flagellated protozoan</name>
    <dbReference type="NCBI Taxonomy" id="75058"/>
    <lineage>
        <taxon>Eukaryota</taxon>
        <taxon>Discoba</taxon>
        <taxon>Euglenozoa</taxon>
        <taxon>Kinetoplastea</taxon>
        <taxon>Metakinetoplastina</taxon>
        <taxon>Eubodonida</taxon>
        <taxon>Bodonidae</taxon>
        <taxon>Bodo</taxon>
    </lineage>
</organism>
<dbReference type="CDD" id="cd03001">
    <property type="entry name" value="PDI_a_P5"/>
    <property type="match status" value="1"/>
</dbReference>
<dbReference type="OrthoDB" id="10264505at2759"/>
<dbReference type="InterPro" id="IPR036249">
    <property type="entry name" value="Thioredoxin-like_sf"/>
</dbReference>
<gene>
    <name evidence="3" type="ORF">BSAL_89370</name>
</gene>
<dbReference type="EMBL" id="CYKH01001149">
    <property type="protein sequence ID" value="CUG85174.1"/>
    <property type="molecule type" value="Genomic_DNA"/>
</dbReference>
<dbReference type="AlphaFoldDB" id="A0A0S4J6N7"/>
<dbReference type="PRINTS" id="PR00421">
    <property type="entry name" value="THIOREDOXIN"/>
</dbReference>
<accession>A0A0S4J6N7</accession>
<name>A0A0S4J6N7_BODSA</name>
<keyword evidence="4" id="KW-1185">Reference proteome</keyword>
<evidence type="ECO:0000313" key="3">
    <source>
        <dbReference type="EMBL" id="CUG85174.1"/>
    </source>
</evidence>
<dbReference type="PROSITE" id="PS00194">
    <property type="entry name" value="THIOREDOXIN_1"/>
    <property type="match status" value="1"/>
</dbReference>
<feature type="domain" description="Thioredoxin" evidence="2">
    <location>
        <begin position="22"/>
        <end position="165"/>
    </location>
</feature>
<proteinExistence type="predicted"/>
<dbReference type="PROSITE" id="PS51352">
    <property type="entry name" value="THIOREDOXIN_2"/>
    <property type="match status" value="1"/>
</dbReference>
<feature type="compositionally biased region" description="Low complexity" evidence="1">
    <location>
        <begin position="283"/>
        <end position="293"/>
    </location>
</feature>
<evidence type="ECO:0000256" key="1">
    <source>
        <dbReference type="SAM" id="MobiDB-lite"/>
    </source>
</evidence>
<dbReference type="Gene3D" id="3.40.30.10">
    <property type="entry name" value="Glutaredoxin"/>
    <property type="match status" value="1"/>
</dbReference>
<dbReference type="PANTHER" id="PTHR45815">
    <property type="entry name" value="PROTEIN DISULFIDE-ISOMERASE A6"/>
    <property type="match status" value="1"/>
</dbReference>
<dbReference type="OMA" id="FFLDCAE"/>
<dbReference type="PANTHER" id="PTHR45815:SF3">
    <property type="entry name" value="PROTEIN DISULFIDE-ISOMERASE A6"/>
    <property type="match status" value="1"/>
</dbReference>
<dbReference type="Proteomes" id="UP000051952">
    <property type="component" value="Unassembled WGS sequence"/>
</dbReference>
<dbReference type="Pfam" id="PF00085">
    <property type="entry name" value="Thioredoxin"/>
    <property type="match status" value="1"/>
</dbReference>
<feature type="compositionally biased region" description="Basic and acidic residues" evidence="1">
    <location>
        <begin position="271"/>
        <end position="282"/>
    </location>
</feature>